<accession>A0ABR7ERC6</accession>
<evidence type="ECO:0000259" key="1">
    <source>
        <dbReference type="Pfam" id="PF12957"/>
    </source>
</evidence>
<dbReference type="InterPro" id="IPR024559">
    <property type="entry name" value="DUF3846"/>
</dbReference>
<evidence type="ECO:0000313" key="3">
    <source>
        <dbReference type="Proteomes" id="UP000647235"/>
    </source>
</evidence>
<sequence>MKTLKITTDNKIRMIDINMSDYKAIQKELGGHFETVHTKIMYEYYKAPVIMLVDEEGLWKRLPLNVVGSYFYGTQEHGNPIAGDVLLALVVGEDFTGFTESDARQWMDKLLNDFPILEEGEE</sequence>
<dbReference type="RefSeq" id="WP_186855254.1">
    <property type="nucleotide sequence ID" value="NZ_JACOOY010000001.1"/>
</dbReference>
<organism evidence="2 3">
    <name type="scientific">Dorea hominis</name>
    <dbReference type="NCBI Taxonomy" id="2763040"/>
    <lineage>
        <taxon>Bacteria</taxon>
        <taxon>Bacillati</taxon>
        <taxon>Bacillota</taxon>
        <taxon>Clostridia</taxon>
        <taxon>Lachnospirales</taxon>
        <taxon>Lachnospiraceae</taxon>
        <taxon>Dorea</taxon>
    </lineage>
</organism>
<protein>
    <submittedName>
        <fullName evidence="2">DUF3846 domain-containing protein</fullName>
    </submittedName>
</protein>
<evidence type="ECO:0000313" key="2">
    <source>
        <dbReference type="EMBL" id="MBC5663903.1"/>
    </source>
</evidence>
<proteinExistence type="predicted"/>
<name>A0ABR7ERC6_9FIRM</name>
<keyword evidence="3" id="KW-1185">Reference proteome</keyword>
<dbReference type="EMBL" id="JACOOY010000001">
    <property type="protein sequence ID" value="MBC5663903.1"/>
    <property type="molecule type" value="Genomic_DNA"/>
</dbReference>
<feature type="domain" description="DUF3846" evidence="1">
    <location>
        <begin position="1"/>
        <end position="110"/>
    </location>
</feature>
<gene>
    <name evidence="2" type="ORF">H8S07_01190</name>
</gene>
<dbReference type="Proteomes" id="UP000647235">
    <property type="component" value="Unassembled WGS sequence"/>
</dbReference>
<comment type="caution">
    <text evidence="2">The sequence shown here is derived from an EMBL/GenBank/DDBJ whole genome shotgun (WGS) entry which is preliminary data.</text>
</comment>
<reference evidence="2 3" key="1">
    <citation type="submission" date="2020-08" db="EMBL/GenBank/DDBJ databases">
        <title>Genome public.</title>
        <authorList>
            <person name="Liu C."/>
            <person name="Sun Q."/>
        </authorList>
    </citation>
    <scope>NUCLEOTIDE SEQUENCE [LARGE SCALE GENOMIC DNA]</scope>
    <source>
        <strain evidence="2 3">NSJ-36</strain>
    </source>
</reference>
<dbReference type="Pfam" id="PF12957">
    <property type="entry name" value="DUF3846"/>
    <property type="match status" value="1"/>
</dbReference>